<dbReference type="Proteomes" id="UP000245119">
    <property type="component" value="Linkage Group LG2"/>
</dbReference>
<reference evidence="2 3" key="1">
    <citation type="submission" date="2018-04" db="EMBL/GenBank/DDBJ databases">
        <title>The genome of golden apple snail Pomacea canaliculata provides insight into stress tolerance and invasive adaptation.</title>
        <authorList>
            <person name="Liu C."/>
            <person name="Liu B."/>
            <person name="Ren Y."/>
            <person name="Zhang Y."/>
            <person name="Wang H."/>
            <person name="Li S."/>
            <person name="Jiang F."/>
            <person name="Yin L."/>
            <person name="Zhang G."/>
            <person name="Qian W."/>
            <person name="Fan W."/>
        </authorList>
    </citation>
    <scope>NUCLEOTIDE SEQUENCE [LARGE SCALE GENOMIC DNA]</scope>
    <source>
        <strain evidence="2">SZHN2017</strain>
        <tissue evidence="2">Muscle</tissue>
    </source>
</reference>
<dbReference type="EMBL" id="PZQS01000002">
    <property type="protein sequence ID" value="PVD35649.1"/>
    <property type="molecule type" value="Genomic_DNA"/>
</dbReference>
<organism evidence="2 3">
    <name type="scientific">Pomacea canaliculata</name>
    <name type="common">Golden apple snail</name>
    <dbReference type="NCBI Taxonomy" id="400727"/>
    <lineage>
        <taxon>Eukaryota</taxon>
        <taxon>Metazoa</taxon>
        <taxon>Spiralia</taxon>
        <taxon>Lophotrochozoa</taxon>
        <taxon>Mollusca</taxon>
        <taxon>Gastropoda</taxon>
        <taxon>Caenogastropoda</taxon>
        <taxon>Architaenioglossa</taxon>
        <taxon>Ampullarioidea</taxon>
        <taxon>Ampullariidae</taxon>
        <taxon>Pomacea</taxon>
    </lineage>
</organism>
<proteinExistence type="predicted"/>
<evidence type="ECO:0000313" key="3">
    <source>
        <dbReference type="Proteomes" id="UP000245119"/>
    </source>
</evidence>
<sequence length="159" mass="17181">MDLTCHSWHLRLGADQSQLPHPLQSSQQNIDSEAGETISGRFVDGGRRGAWRIPRLFSLQGVPAFFRLAVCGSNPHGLGTRSTVVNDRQRFLHGRPDQVGGWGRGATVAGGVRGDWEMGEIGKTIDKSGGPGCVSAQNSRGGDACRPNTLRVARRPQRQ</sequence>
<keyword evidence="3" id="KW-1185">Reference proteome</keyword>
<accession>A0A2T7PQE9</accession>
<evidence type="ECO:0000313" key="2">
    <source>
        <dbReference type="EMBL" id="PVD35649.1"/>
    </source>
</evidence>
<protein>
    <submittedName>
        <fullName evidence="2">Uncharacterized protein</fullName>
    </submittedName>
</protein>
<comment type="caution">
    <text evidence="2">The sequence shown here is derived from an EMBL/GenBank/DDBJ whole genome shotgun (WGS) entry which is preliminary data.</text>
</comment>
<feature type="region of interest" description="Disordered" evidence="1">
    <location>
        <begin position="127"/>
        <end position="159"/>
    </location>
</feature>
<name>A0A2T7PQE9_POMCA</name>
<dbReference type="AlphaFoldDB" id="A0A2T7PQE9"/>
<evidence type="ECO:0000256" key="1">
    <source>
        <dbReference type="SAM" id="MobiDB-lite"/>
    </source>
</evidence>
<gene>
    <name evidence="2" type="ORF">C0Q70_02612</name>
</gene>